<dbReference type="OrthoDB" id="7699652at2759"/>
<keyword evidence="4" id="KW-1185">Reference proteome</keyword>
<organism evidence="4">
    <name type="scientific">Harpegnathos saltator</name>
    <name type="common">Jerdon's jumping ant</name>
    <dbReference type="NCBI Taxonomy" id="610380"/>
    <lineage>
        <taxon>Eukaryota</taxon>
        <taxon>Metazoa</taxon>
        <taxon>Ecdysozoa</taxon>
        <taxon>Arthropoda</taxon>
        <taxon>Hexapoda</taxon>
        <taxon>Insecta</taxon>
        <taxon>Pterygota</taxon>
        <taxon>Neoptera</taxon>
        <taxon>Endopterygota</taxon>
        <taxon>Hymenoptera</taxon>
        <taxon>Apocrita</taxon>
        <taxon>Aculeata</taxon>
        <taxon>Formicoidea</taxon>
        <taxon>Formicidae</taxon>
        <taxon>Ponerinae</taxon>
        <taxon>Ponerini</taxon>
        <taxon>Harpegnathos</taxon>
    </lineage>
</organism>
<keyword evidence="2" id="KW-0812">Transmembrane</keyword>
<keyword evidence="2" id="KW-0472">Membrane</keyword>
<feature type="region of interest" description="Disordered" evidence="1">
    <location>
        <begin position="208"/>
        <end position="229"/>
    </location>
</feature>
<dbReference type="AlphaFoldDB" id="E2BHG8"/>
<dbReference type="Proteomes" id="UP000008237">
    <property type="component" value="Unassembled WGS sequence"/>
</dbReference>
<evidence type="ECO:0000313" key="3">
    <source>
        <dbReference type="EMBL" id="EFN84862.1"/>
    </source>
</evidence>
<evidence type="ECO:0000256" key="2">
    <source>
        <dbReference type="SAM" id="Phobius"/>
    </source>
</evidence>
<gene>
    <name evidence="3" type="ORF">EAI_00743</name>
</gene>
<dbReference type="EMBL" id="GL448294">
    <property type="protein sequence ID" value="EFN84862.1"/>
    <property type="molecule type" value="Genomic_DNA"/>
</dbReference>
<feature type="transmembrane region" description="Helical" evidence="2">
    <location>
        <begin position="144"/>
        <end position="166"/>
    </location>
</feature>
<reference evidence="3 4" key="1">
    <citation type="journal article" date="2010" name="Science">
        <title>Genomic comparison of the ants Camponotus floridanus and Harpegnathos saltator.</title>
        <authorList>
            <person name="Bonasio R."/>
            <person name="Zhang G."/>
            <person name="Ye C."/>
            <person name="Mutti N.S."/>
            <person name="Fang X."/>
            <person name="Qin N."/>
            <person name="Donahue G."/>
            <person name="Yang P."/>
            <person name="Li Q."/>
            <person name="Li C."/>
            <person name="Zhang P."/>
            <person name="Huang Z."/>
            <person name="Berger S.L."/>
            <person name="Reinberg D."/>
            <person name="Wang J."/>
            <person name="Liebig J."/>
        </authorList>
    </citation>
    <scope>NUCLEOTIDE SEQUENCE [LARGE SCALE GENOMIC DNA]</scope>
    <source>
        <strain evidence="3 4">R22 G/1</strain>
    </source>
</reference>
<sequence>MIDKNHTLPIDLQPQSIDDKEHHASVFILNLYTIENNNGNESEEMFQNENIETGHTGADCMHDQPLTTTEHHLAVENDKKEKEYLLIGKLKDEDYEVDEINHNDKTKMLKLKSNKKEARNMMEASLNTVGIQVMDVLVAEVINVPFLVAVIIFLVVANIVGIRRVCFITVCIMRTRNSDTVSELLPLMMQTAMFAKHQHKAELQRGIHPEETHPDCINGRESLKTGRYT</sequence>
<name>E2BHG8_HARSA</name>
<protein>
    <submittedName>
        <fullName evidence="3">Uncharacterized protein</fullName>
    </submittedName>
</protein>
<evidence type="ECO:0000256" key="1">
    <source>
        <dbReference type="SAM" id="MobiDB-lite"/>
    </source>
</evidence>
<proteinExistence type="predicted"/>
<accession>E2BHG8</accession>
<keyword evidence="2" id="KW-1133">Transmembrane helix</keyword>
<evidence type="ECO:0000313" key="4">
    <source>
        <dbReference type="Proteomes" id="UP000008237"/>
    </source>
</evidence>
<dbReference type="InParanoid" id="E2BHG8"/>